<sequence length="342" mass="36333">MEARLLALGNVTELRPRPARGLIGAEAWTAGFRQGEGPDHALRALLLTAKLGQLSLHPKRAERAGAAGAARCGIAVGTAARWMANSLLIGHVFIVPACQPPPGPAPCAGGAWGESARRTSRALMFKYCPTLRTCDEAVARPGTMAPPAWSGGIHTYVVGELARDTSAAWVLKWQERCKTKHFSCALCPGCERSGSNILTYWTSEVGAITNKIISVEEEPGLGASIDIQSSNSPDVKTRPVGHVPKSCVMGMLPNGNSHAVEAIIHQAPATDSVSSPALQLTRKKKKAANVGAPKRFFIGLEFVGDLFAGYFSKEGNLIITSFVVCHKRLAKLEAALTKQPKV</sequence>
<dbReference type="Proteomes" id="UP001066276">
    <property type="component" value="Chromosome 8"/>
</dbReference>
<dbReference type="EMBL" id="JANPWB010000012">
    <property type="protein sequence ID" value="KAJ1121044.1"/>
    <property type="molecule type" value="Genomic_DNA"/>
</dbReference>
<reference evidence="1" key="1">
    <citation type="journal article" date="2022" name="bioRxiv">
        <title>Sequencing and chromosome-scale assembly of the giantPleurodeles waltlgenome.</title>
        <authorList>
            <person name="Brown T."/>
            <person name="Elewa A."/>
            <person name="Iarovenko S."/>
            <person name="Subramanian E."/>
            <person name="Araus A.J."/>
            <person name="Petzold A."/>
            <person name="Susuki M."/>
            <person name="Suzuki K.-i.T."/>
            <person name="Hayashi T."/>
            <person name="Toyoda A."/>
            <person name="Oliveira C."/>
            <person name="Osipova E."/>
            <person name="Leigh N.D."/>
            <person name="Simon A."/>
            <person name="Yun M.H."/>
        </authorList>
    </citation>
    <scope>NUCLEOTIDE SEQUENCE</scope>
    <source>
        <strain evidence="1">20211129_DDA</strain>
        <tissue evidence="1">Liver</tissue>
    </source>
</reference>
<accession>A0AAV7P1J2</accession>
<organism evidence="1 2">
    <name type="scientific">Pleurodeles waltl</name>
    <name type="common">Iberian ribbed newt</name>
    <dbReference type="NCBI Taxonomy" id="8319"/>
    <lineage>
        <taxon>Eukaryota</taxon>
        <taxon>Metazoa</taxon>
        <taxon>Chordata</taxon>
        <taxon>Craniata</taxon>
        <taxon>Vertebrata</taxon>
        <taxon>Euteleostomi</taxon>
        <taxon>Amphibia</taxon>
        <taxon>Batrachia</taxon>
        <taxon>Caudata</taxon>
        <taxon>Salamandroidea</taxon>
        <taxon>Salamandridae</taxon>
        <taxon>Pleurodelinae</taxon>
        <taxon>Pleurodeles</taxon>
    </lineage>
</organism>
<evidence type="ECO:0000313" key="1">
    <source>
        <dbReference type="EMBL" id="KAJ1121044.1"/>
    </source>
</evidence>
<comment type="caution">
    <text evidence="1">The sequence shown here is derived from an EMBL/GenBank/DDBJ whole genome shotgun (WGS) entry which is preliminary data.</text>
</comment>
<keyword evidence="2" id="KW-1185">Reference proteome</keyword>
<proteinExistence type="predicted"/>
<name>A0AAV7P1J2_PLEWA</name>
<gene>
    <name evidence="1" type="ORF">NDU88_009172</name>
</gene>
<protein>
    <submittedName>
        <fullName evidence="1">Uncharacterized protein</fullName>
    </submittedName>
</protein>
<dbReference type="AlphaFoldDB" id="A0AAV7P1J2"/>
<evidence type="ECO:0000313" key="2">
    <source>
        <dbReference type="Proteomes" id="UP001066276"/>
    </source>
</evidence>